<dbReference type="InterPro" id="IPR036188">
    <property type="entry name" value="FAD/NAD-bd_sf"/>
</dbReference>
<evidence type="ECO:0000256" key="6">
    <source>
        <dbReference type="ARBA" id="ARBA00023284"/>
    </source>
</evidence>
<evidence type="ECO:0000256" key="4">
    <source>
        <dbReference type="ARBA" id="ARBA00022827"/>
    </source>
</evidence>
<dbReference type="EMBL" id="CP036339">
    <property type="protein sequence ID" value="QDT75791.1"/>
    <property type="molecule type" value="Genomic_DNA"/>
</dbReference>
<dbReference type="InterPro" id="IPR036873">
    <property type="entry name" value="Rhodanese-like_dom_sf"/>
</dbReference>
<dbReference type="AlphaFoldDB" id="A0A517U581"/>
<keyword evidence="4" id="KW-0274">FAD</keyword>
<dbReference type="InterPro" id="IPR016156">
    <property type="entry name" value="FAD/NAD-linked_Rdtase_dimer_sf"/>
</dbReference>
<gene>
    <name evidence="8" type="primary">cdr_2</name>
    <name evidence="8" type="ORF">I41_50340</name>
</gene>
<dbReference type="SUPFAM" id="SSF55424">
    <property type="entry name" value="FAD/NAD-linked reductases, dimerisation (C-terminal) domain"/>
    <property type="match status" value="1"/>
</dbReference>
<dbReference type="EC" id="1.8.1.14" evidence="8"/>
<dbReference type="InterPro" id="IPR004099">
    <property type="entry name" value="Pyr_nucl-diS_OxRdtase_dimer"/>
</dbReference>
<evidence type="ECO:0000313" key="9">
    <source>
        <dbReference type="Proteomes" id="UP000317909"/>
    </source>
</evidence>
<evidence type="ECO:0000256" key="5">
    <source>
        <dbReference type="ARBA" id="ARBA00023002"/>
    </source>
</evidence>
<dbReference type="InterPro" id="IPR001763">
    <property type="entry name" value="Rhodanese-like_dom"/>
</dbReference>
<dbReference type="SUPFAM" id="SSF52821">
    <property type="entry name" value="Rhodanese/Cell cycle control phosphatase"/>
    <property type="match status" value="1"/>
</dbReference>
<dbReference type="OrthoDB" id="9802028at2"/>
<evidence type="ECO:0000256" key="3">
    <source>
        <dbReference type="ARBA" id="ARBA00022630"/>
    </source>
</evidence>
<feature type="domain" description="Rhodanese" evidence="7">
    <location>
        <begin position="477"/>
        <end position="564"/>
    </location>
</feature>
<evidence type="ECO:0000259" key="7">
    <source>
        <dbReference type="PROSITE" id="PS50206"/>
    </source>
</evidence>
<evidence type="ECO:0000313" key="8">
    <source>
        <dbReference type="EMBL" id="QDT75791.1"/>
    </source>
</evidence>
<dbReference type="InterPro" id="IPR050260">
    <property type="entry name" value="FAD-bd_OxRdtase"/>
</dbReference>
<dbReference type="CDD" id="cd01524">
    <property type="entry name" value="RHOD_Pyr_redox"/>
    <property type="match status" value="1"/>
</dbReference>
<dbReference type="Pfam" id="PF02852">
    <property type="entry name" value="Pyr_redox_dim"/>
    <property type="match status" value="1"/>
</dbReference>
<keyword evidence="5 8" id="KW-0560">Oxidoreductase</keyword>
<comment type="similarity">
    <text evidence="2">Belongs to the class-III pyridine nucleotide-disulfide oxidoreductase family.</text>
</comment>
<dbReference type="SUPFAM" id="SSF51905">
    <property type="entry name" value="FAD/NAD(P)-binding domain"/>
    <property type="match status" value="1"/>
</dbReference>
<comment type="cofactor">
    <cofactor evidence="1">
        <name>FAD</name>
        <dbReference type="ChEBI" id="CHEBI:57692"/>
    </cofactor>
</comment>
<dbReference type="PROSITE" id="PS50206">
    <property type="entry name" value="RHODANESE_3"/>
    <property type="match status" value="1"/>
</dbReference>
<evidence type="ECO:0000256" key="1">
    <source>
        <dbReference type="ARBA" id="ARBA00001974"/>
    </source>
</evidence>
<protein>
    <submittedName>
        <fullName evidence="8">Coenzyme A disulfide reductase</fullName>
        <ecNumber evidence="8">1.8.1.14</ecNumber>
    </submittedName>
</protein>
<dbReference type="Pfam" id="PF00581">
    <property type="entry name" value="Rhodanese"/>
    <property type="match status" value="1"/>
</dbReference>
<dbReference type="PANTHER" id="PTHR43429:SF1">
    <property type="entry name" value="NAD(P)H SULFUR OXIDOREDUCTASE (COA-DEPENDENT)"/>
    <property type="match status" value="1"/>
</dbReference>
<sequence>MRIVIIGAVAGGASAAARARRLSEEAEIILVERGEAPSFANCGLPYYIGGVIEQRDKLLVAPAQRLIERYRLDVRTRTEALAIDRANHTVRLRYLENCDEYDQPYDKLILSPGAAPIRPPVPGVDLPQVYTLRELRDADRLHAAAKHAQRAVVIGGGFIGLEMAENLVHRGIATTVVELANQILPPWDAEMVSPVADHLRERGVTLKLSNAAAAIEPAGDGVIVRLRSGESLDADMVVLSVGVRPDNKLAVEAGLAVGPRGGIRVNDQMQTADPDIYAVGDAIETHSSLDGSPTQIPLAGPANRQGRIAADNIFGRPTHYAGTQGTAIVGVFEMAAALTGFSEKALKAAGTPYEKVYVHPANHAGYYPGAKQMSMKLLFAPDGGRLLGAQAVGRSGVDKRIDVLAVAIKAGMSVFDLEELELAYAPQFGSAKDPVNMAGFVAAGVVRGDQPVAHWDDLPQLAAEDGQSEGLGRPEGLGPPELVLDVRMASEFAAGSIPGAVNIPVDELRSRLGELDPARPIIAYCQVGMRGYLATRILLQYGFNVRNLSGGYTTYKQTMAAKGA</sequence>
<dbReference type="SMART" id="SM00450">
    <property type="entry name" value="RHOD"/>
    <property type="match status" value="1"/>
</dbReference>
<dbReference type="PRINTS" id="PR00411">
    <property type="entry name" value="PNDRDTASEI"/>
</dbReference>
<dbReference type="InterPro" id="IPR023753">
    <property type="entry name" value="FAD/NAD-binding_dom"/>
</dbReference>
<dbReference type="KEGG" id="llh:I41_50340"/>
<reference evidence="8 9" key="1">
    <citation type="submission" date="2019-02" db="EMBL/GenBank/DDBJ databases">
        <title>Deep-cultivation of Planctomycetes and their phenomic and genomic characterization uncovers novel biology.</title>
        <authorList>
            <person name="Wiegand S."/>
            <person name="Jogler M."/>
            <person name="Boedeker C."/>
            <person name="Pinto D."/>
            <person name="Vollmers J."/>
            <person name="Rivas-Marin E."/>
            <person name="Kohn T."/>
            <person name="Peeters S.H."/>
            <person name="Heuer A."/>
            <person name="Rast P."/>
            <person name="Oberbeckmann S."/>
            <person name="Bunk B."/>
            <person name="Jeske O."/>
            <person name="Meyerdierks A."/>
            <person name="Storesund J.E."/>
            <person name="Kallscheuer N."/>
            <person name="Luecker S."/>
            <person name="Lage O.M."/>
            <person name="Pohl T."/>
            <person name="Merkel B.J."/>
            <person name="Hornburger P."/>
            <person name="Mueller R.-W."/>
            <person name="Bruemmer F."/>
            <person name="Labrenz M."/>
            <person name="Spormann A.M."/>
            <person name="Op den Camp H."/>
            <person name="Overmann J."/>
            <person name="Amann R."/>
            <person name="Jetten M.S.M."/>
            <person name="Mascher T."/>
            <person name="Medema M.H."/>
            <person name="Devos D.P."/>
            <person name="Kaster A.-K."/>
            <person name="Ovreas L."/>
            <person name="Rohde M."/>
            <person name="Galperin M.Y."/>
            <person name="Jogler C."/>
        </authorList>
    </citation>
    <scope>NUCLEOTIDE SEQUENCE [LARGE SCALE GENOMIC DNA]</scope>
    <source>
        <strain evidence="8 9">I41</strain>
    </source>
</reference>
<dbReference type="Gene3D" id="3.50.50.60">
    <property type="entry name" value="FAD/NAD(P)-binding domain"/>
    <property type="match status" value="2"/>
</dbReference>
<dbReference type="Proteomes" id="UP000317909">
    <property type="component" value="Chromosome"/>
</dbReference>
<keyword evidence="6" id="KW-0676">Redox-active center</keyword>
<accession>A0A517U581</accession>
<proteinExistence type="inferred from homology"/>
<name>A0A517U581_9BACT</name>
<dbReference type="PRINTS" id="PR00368">
    <property type="entry name" value="FADPNR"/>
</dbReference>
<evidence type="ECO:0000256" key="2">
    <source>
        <dbReference type="ARBA" id="ARBA00009130"/>
    </source>
</evidence>
<dbReference type="Pfam" id="PF07992">
    <property type="entry name" value="Pyr_redox_2"/>
    <property type="match status" value="1"/>
</dbReference>
<keyword evidence="9" id="KW-1185">Reference proteome</keyword>
<dbReference type="RefSeq" id="WP_145435570.1">
    <property type="nucleotide sequence ID" value="NZ_CP036339.1"/>
</dbReference>
<dbReference type="Gene3D" id="3.40.250.10">
    <property type="entry name" value="Rhodanese-like domain"/>
    <property type="match status" value="1"/>
</dbReference>
<dbReference type="PANTHER" id="PTHR43429">
    <property type="entry name" value="PYRIDINE NUCLEOTIDE-DISULFIDE OXIDOREDUCTASE DOMAIN-CONTAINING"/>
    <property type="match status" value="1"/>
</dbReference>
<organism evidence="8 9">
    <name type="scientific">Lacipirellula limnantheis</name>
    <dbReference type="NCBI Taxonomy" id="2528024"/>
    <lineage>
        <taxon>Bacteria</taxon>
        <taxon>Pseudomonadati</taxon>
        <taxon>Planctomycetota</taxon>
        <taxon>Planctomycetia</taxon>
        <taxon>Pirellulales</taxon>
        <taxon>Lacipirellulaceae</taxon>
        <taxon>Lacipirellula</taxon>
    </lineage>
</organism>
<dbReference type="GO" id="GO:0050451">
    <property type="term" value="F:CoA-disulfide reductase (NADPH) activity"/>
    <property type="evidence" value="ECO:0007669"/>
    <property type="project" value="UniProtKB-EC"/>
</dbReference>
<keyword evidence="3" id="KW-0285">Flavoprotein</keyword>